<sequence length="125" mass="14045">MRRLTIPSIPESFCLLQTVLMIDLLISTLPCLVICPPLLVNPLRCICHAHPPHPDSSVNPHSGVEYQTLVKLQHHGMICLWFSSQGSRQGHRNGVTGQYNMLLHNILLLYNLLYQNTLLPLLGVC</sequence>
<dbReference type="EMBL" id="HBUF01225050">
    <property type="protein sequence ID" value="CAG6671035.1"/>
    <property type="molecule type" value="Transcribed_RNA"/>
</dbReference>
<protein>
    <submittedName>
        <fullName evidence="1">Uncharacterized protein</fullName>
    </submittedName>
</protein>
<dbReference type="EMBL" id="HBUF01374017">
    <property type="protein sequence ID" value="CAG6727425.1"/>
    <property type="molecule type" value="Transcribed_RNA"/>
</dbReference>
<dbReference type="EMBL" id="HBUF01225052">
    <property type="protein sequence ID" value="CAG6671039.1"/>
    <property type="molecule type" value="Transcribed_RNA"/>
</dbReference>
<accession>A0A8D8SNT3</accession>
<name>A0A8D8SNT3_9HEMI</name>
<organism evidence="1">
    <name type="scientific">Cacopsylla melanoneura</name>
    <dbReference type="NCBI Taxonomy" id="428564"/>
    <lineage>
        <taxon>Eukaryota</taxon>
        <taxon>Metazoa</taxon>
        <taxon>Ecdysozoa</taxon>
        <taxon>Arthropoda</taxon>
        <taxon>Hexapoda</taxon>
        <taxon>Insecta</taxon>
        <taxon>Pterygota</taxon>
        <taxon>Neoptera</taxon>
        <taxon>Paraneoptera</taxon>
        <taxon>Hemiptera</taxon>
        <taxon>Sternorrhyncha</taxon>
        <taxon>Psylloidea</taxon>
        <taxon>Psyllidae</taxon>
        <taxon>Psyllinae</taxon>
        <taxon>Cacopsylla</taxon>
    </lineage>
</organism>
<dbReference type="EMBL" id="HBUF01562218">
    <property type="protein sequence ID" value="CAG6762920.1"/>
    <property type="molecule type" value="Transcribed_RNA"/>
</dbReference>
<dbReference type="EMBL" id="HBUF01012135">
    <property type="protein sequence ID" value="CAG6608539.1"/>
    <property type="molecule type" value="Transcribed_RNA"/>
</dbReference>
<dbReference type="EMBL" id="HBUF01562216">
    <property type="protein sequence ID" value="CAG6762916.1"/>
    <property type="molecule type" value="Transcribed_RNA"/>
</dbReference>
<dbReference type="AlphaFoldDB" id="A0A8D8SNT3"/>
<evidence type="ECO:0000313" key="1">
    <source>
        <dbReference type="EMBL" id="CAG6671039.1"/>
    </source>
</evidence>
<reference evidence="1" key="1">
    <citation type="submission" date="2021-05" db="EMBL/GenBank/DDBJ databases">
        <authorList>
            <person name="Alioto T."/>
            <person name="Alioto T."/>
            <person name="Gomez Garrido J."/>
        </authorList>
    </citation>
    <scope>NUCLEOTIDE SEQUENCE</scope>
</reference>
<proteinExistence type="predicted"/>